<dbReference type="InterPro" id="IPR032370">
    <property type="entry name" value="FlgT_N"/>
</dbReference>
<reference evidence="5 6" key="1">
    <citation type="submission" date="2015-11" db="EMBL/GenBank/DDBJ databases">
        <title>Genomic Taxonomy of the Vibrionaceae.</title>
        <authorList>
            <person name="Gomez-Gil B."/>
            <person name="Enciso-Ibarra J."/>
        </authorList>
    </citation>
    <scope>NUCLEOTIDE SEQUENCE [LARGE SCALE GENOMIC DNA]</scope>
    <source>
        <strain evidence="5 6">CAIM 912</strain>
    </source>
</reference>
<dbReference type="AlphaFoldDB" id="A0A135I7B1"/>
<evidence type="ECO:0000259" key="4">
    <source>
        <dbReference type="Pfam" id="PF16548"/>
    </source>
</evidence>
<gene>
    <name evidence="5" type="ORF">ATN88_00540</name>
</gene>
<feature type="signal peptide" evidence="1">
    <location>
        <begin position="1"/>
        <end position="22"/>
    </location>
</feature>
<dbReference type="Pfam" id="PF16539">
    <property type="entry name" value="FlgT_M"/>
    <property type="match status" value="1"/>
</dbReference>
<keyword evidence="5" id="KW-0969">Cilium</keyword>
<dbReference type="STRING" id="294935.ATN88_00540"/>
<dbReference type="Pfam" id="PF16538">
    <property type="entry name" value="FlgT_C"/>
    <property type="match status" value="1"/>
</dbReference>
<comment type="caution">
    <text evidence="5">The sequence shown here is derived from an EMBL/GenBank/DDBJ whole genome shotgun (WGS) entry which is preliminary data.</text>
</comment>
<proteinExistence type="predicted"/>
<dbReference type="Proteomes" id="UP000070529">
    <property type="component" value="Unassembled WGS sequence"/>
</dbReference>
<evidence type="ECO:0000313" key="5">
    <source>
        <dbReference type="EMBL" id="KXF81274.1"/>
    </source>
</evidence>
<accession>A0A135I7B1</accession>
<dbReference type="Gene3D" id="2.40.10.410">
    <property type="entry name" value="FlgT, C-terminal domain"/>
    <property type="match status" value="1"/>
</dbReference>
<dbReference type="RefSeq" id="WP_067415841.1">
    <property type="nucleotide sequence ID" value="NZ_LNTY01000034.1"/>
</dbReference>
<dbReference type="Gene3D" id="3.40.50.10610">
    <property type="entry name" value="ABC-type transport auxiliary lipoprotein component"/>
    <property type="match status" value="1"/>
</dbReference>
<feature type="chain" id="PRO_5007465700" evidence="1">
    <location>
        <begin position="23"/>
        <end position="377"/>
    </location>
</feature>
<dbReference type="InterPro" id="IPR032388">
    <property type="entry name" value="FlgT_C"/>
</dbReference>
<dbReference type="Gene3D" id="3.30.1660.40">
    <property type="entry name" value="FlgT, N-terminal domain"/>
    <property type="match status" value="1"/>
</dbReference>
<feature type="domain" description="Flagellar assembly protein T middle" evidence="3">
    <location>
        <begin position="113"/>
        <end position="255"/>
    </location>
</feature>
<organism evidence="5 6">
    <name type="scientific">Enterovibrio coralii</name>
    <dbReference type="NCBI Taxonomy" id="294935"/>
    <lineage>
        <taxon>Bacteria</taxon>
        <taxon>Pseudomonadati</taxon>
        <taxon>Pseudomonadota</taxon>
        <taxon>Gammaproteobacteria</taxon>
        <taxon>Vibrionales</taxon>
        <taxon>Vibrionaceae</taxon>
        <taxon>Enterovibrio</taxon>
    </lineage>
</organism>
<dbReference type="EMBL" id="LNTY01000034">
    <property type="protein sequence ID" value="KXF81274.1"/>
    <property type="molecule type" value="Genomic_DNA"/>
</dbReference>
<sequence length="377" mass="41760">MSTRFLTPIATGLLLAAASAQAAWYEVTGTSTVLTNSGQARERALEDAVYQALKYSGADIAGLANIRPYFKESRSDYQFSGNEIRHIQVIDTKERGGVIKLTARIDIYPSANACHKNQYKKGLLMSRFDIVSPQHAALGGIFQFGDDFTVLLQRQFETQAQSFVAQGITPHHVSPSSPEVASMIAEDTGSQFILVGSITDMSATIDQKRFRNDETNRQLALSIDVIDGKSGEVIYQNNYRDIAAWPFERHSQVDTKTARFWTSPYGEMAQRVSRNILLDLESNLSCRATTPEIVAINDQKGQINAGRIHGVKYGDELSLWHNASFTDQFGVQRTQLKKSEMILTVSRVYEKSAEFTVAPVELSSSIQIGDLTTKGTQ</sequence>
<keyword evidence="5" id="KW-0282">Flagellum</keyword>
<protein>
    <submittedName>
        <fullName evidence="5">Flagellar basal-body protein</fullName>
    </submittedName>
</protein>
<evidence type="ECO:0000259" key="2">
    <source>
        <dbReference type="Pfam" id="PF16538"/>
    </source>
</evidence>
<name>A0A135I7B1_9GAMM</name>
<feature type="domain" description="Flagellar assembly protein T C-terminal" evidence="2">
    <location>
        <begin position="300"/>
        <end position="373"/>
    </location>
</feature>
<keyword evidence="5" id="KW-0966">Cell projection</keyword>
<dbReference type="InterPro" id="IPR032386">
    <property type="entry name" value="FlgT_M"/>
</dbReference>
<evidence type="ECO:0000313" key="6">
    <source>
        <dbReference type="Proteomes" id="UP000070529"/>
    </source>
</evidence>
<feature type="domain" description="Flagellar assembly protein T N-terminal" evidence="4">
    <location>
        <begin position="23"/>
        <end position="109"/>
    </location>
</feature>
<dbReference type="Pfam" id="PF16548">
    <property type="entry name" value="FlgT_N"/>
    <property type="match status" value="1"/>
</dbReference>
<keyword evidence="6" id="KW-1185">Reference proteome</keyword>
<evidence type="ECO:0000256" key="1">
    <source>
        <dbReference type="SAM" id="SignalP"/>
    </source>
</evidence>
<dbReference type="InterPro" id="IPR038180">
    <property type="entry name" value="FlgT_N_sf"/>
</dbReference>
<dbReference type="OrthoDB" id="8778507at2"/>
<dbReference type="InterPro" id="IPR038165">
    <property type="entry name" value="FlgT_C_sf"/>
</dbReference>
<keyword evidence="1" id="KW-0732">Signal</keyword>
<evidence type="ECO:0000259" key="3">
    <source>
        <dbReference type="Pfam" id="PF16539"/>
    </source>
</evidence>